<feature type="active site" description="Charge relay system" evidence="6 7">
    <location>
        <position position="151"/>
    </location>
</feature>
<evidence type="ECO:0000256" key="6">
    <source>
        <dbReference type="PIRSR" id="PIRSR037875-50"/>
    </source>
</evidence>
<comment type="pathway">
    <text evidence="5">Antibiotic biosynthesis.</text>
</comment>
<dbReference type="PANTHER" id="PTHR43806:SF11">
    <property type="entry name" value="CEREVISIN-RELATED"/>
    <property type="match status" value="1"/>
</dbReference>
<dbReference type="InterPro" id="IPR023827">
    <property type="entry name" value="Peptidase_S8_Asp-AS"/>
</dbReference>
<reference evidence="11 14" key="2">
    <citation type="submission" date="2022-05" db="EMBL/GenBank/DDBJ databases">
        <title>Genome Sequencing of Bee-Associated Microbes.</title>
        <authorList>
            <person name="Dunlap C."/>
        </authorList>
    </citation>
    <scope>NUCLEOTIDE SEQUENCE [LARGE SCALE GENOMIC DNA]</scope>
    <source>
        <strain evidence="11 14">NRRL B-14613</strain>
    </source>
</reference>
<protein>
    <recommendedName>
        <fullName evidence="5">Leader peptide-processing serine protease</fullName>
        <ecNumber evidence="5">3.4.21.-</ecNumber>
    </recommendedName>
</protein>
<keyword evidence="5" id="KW-0865">Zymogen</keyword>
<dbReference type="InterPro" id="IPR000209">
    <property type="entry name" value="Peptidase_S8/S53_dom"/>
</dbReference>
<evidence type="ECO:0000313" key="14">
    <source>
        <dbReference type="Proteomes" id="UP001209276"/>
    </source>
</evidence>
<name>A0AAP9DV45_PANTH</name>
<dbReference type="InterPro" id="IPR022398">
    <property type="entry name" value="Peptidase_S8_His-AS"/>
</dbReference>
<evidence type="ECO:0000256" key="5">
    <source>
        <dbReference type="PIRNR" id="PIRNR037875"/>
    </source>
</evidence>
<dbReference type="InterPro" id="IPR008357">
    <property type="entry name" value="Lanit_process"/>
</dbReference>
<sequence length="463" mass="51133">MKKLMYSCLFMLFGMFIFTSHVGAQAGETTILFKPEVSLEEKQEFLAQNQFDLLYEIPEVNLVTVNMDEAQIAELERHPFIEALNPATSIKKPEITTIQPVTFRPVQRLQTLMSPISLLWDFQWDMKAVTSDGQSYSLHTPSTGTVIGIIDSGIDTSHPDLQHSIVEGSKNLVPAGGHNGTEPEEQGKLDDIEDKLGHGTGVAGQITANGMLKGAAPGIGIKVYRVFGTKSAKTSWVIKAIIEAANDEVDVINLSIGEYMLVSGQFSNGANDSAEYNAYKRAINYAYEKGSVVVASVGNDGVQISDNQQMIDVLNSKLNNITVVEGKVLDMPGHHQNVVAVGSTGPTKELSLFSNYDQDFLNVLAPGGDFRYLYQYGQDQWTEEKWFEKELLLTTWLEGGYNYDAGTSFAAPKVSAAVALIIDKYGWKDNPEKVMGHLKNYSTYEPDLTDNYRHLNIVNLLTH</sequence>
<reference evidence="12 13" key="1">
    <citation type="submission" date="2019-07" db="EMBL/GenBank/DDBJ databases">
        <title>Paenibacillus thiaminolyticus NRRL B-4156.</title>
        <authorList>
            <person name="Hehnly C."/>
            <person name="Zhang L."/>
        </authorList>
    </citation>
    <scope>NUCLEOTIDE SEQUENCE [LARGE SCALE GENOMIC DNA]</scope>
    <source>
        <strain evidence="12 13">NRRL B-4156</strain>
    </source>
</reference>
<dbReference type="Proteomes" id="UP001209276">
    <property type="component" value="Unassembled WGS sequence"/>
</dbReference>
<feature type="signal peptide" evidence="9">
    <location>
        <begin position="1"/>
        <end position="26"/>
    </location>
</feature>
<evidence type="ECO:0000256" key="7">
    <source>
        <dbReference type="PROSITE-ProRule" id="PRU01240"/>
    </source>
</evidence>
<feature type="chain" id="PRO_5042844960" description="Leader peptide-processing serine protease" evidence="9">
    <location>
        <begin position="27"/>
        <end position="463"/>
    </location>
</feature>
<dbReference type="PROSITE" id="PS00137">
    <property type="entry name" value="SUBTILASE_HIS"/>
    <property type="match status" value="1"/>
</dbReference>
<evidence type="ECO:0000313" key="13">
    <source>
        <dbReference type="Proteomes" id="UP000315377"/>
    </source>
</evidence>
<feature type="active site" description="Charge relay system" evidence="6 7">
    <location>
        <position position="198"/>
    </location>
</feature>
<keyword evidence="5 9" id="KW-0732">Signal</keyword>
<dbReference type="EMBL" id="CP041405">
    <property type="protein sequence ID" value="QDM44520.1"/>
    <property type="molecule type" value="Genomic_DNA"/>
</dbReference>
<accession>A0AAP9DV45</accession>
<evidence type="ECO:0000256" key="8">
    <source>
        <dbReference type="RuleBase" id="RU003355"/>
    </source>
</evidence>
<dbReference type="PANTHER" id="PTHR43806">
    <property type="entry name" value="PEPTIDASE S8"/>
    <property type="match status" value="1"/>
</dbReference>
<dbReference type="Proteomes" id="UP000315377">
    <property type="component" value="Chromosome"/>
</dbReference>
<dbReference type="RefSeq" id="WP_087440190.1">
    <property type="nucleotide sequence ID" value="NZ_CABMNB010000003.1"/>
</dbReference>
<dbReference type="Gene3D" id="3.40.50.200">
    <property type="entry name" value="Peptidase S8/S53 domain"/>
    <property type="match status" value="1"/>
</dbReference>
<dbReference type="PRINTS" id="PR01779">
    <property type="entry name" value="LANTIPROCESS"/>
</dbReference>
<evidence type="ECO:0000256" key="2">
    <source>
        <dbReference type="ARBA" id="ARBA00022670"/>
    </source>
</evidence>
<dbReference type="GeneID" id="76997158"/>
<dbReference type="GO" id="GO:0004252">
    <property type="term" value="F:serine-type endopeptidase activity"/>
    <property type="evidence" value="ECO:0007669"/>
    <property type="project" value="UniProtKB-UniRule"/>
</dbReference>
<evidence type="ECO:0000256" key="9">
    <source>
        <dbReference type="SAM" id="SignalP"/>
    </source>
</evidence>
<dbReference type="EC" id="3.4.21.-" evidence="5"/>
<dbReference type="AlphaFoldDB" id="A0AAP9DV45"/>
<dbReference type="InterPro" id="IPR036852">
    <property type="entry name" value="Peptidase_S8/S53_dom_sf"/>
</dbReference>
<dbReference type="InterPro" id="IPR050131">
    <property type="entry name" value="Peptidase_S8_subtilisin-like"/>
</dbReference>
<dbReference type="Pfam" id="PF00082">
    <property type="entry name" value="Peptidase_S8"/>
    <property type="match status" value="1"/>
</dbReference>
<comment type="similarity">
    <text evidence="1 5 7 8">Belongs to the peptidase S8 family.</text>
</comment>
<dbReference type="EMBL" id="JAMDMM010000036">
    <property type="protein sequence ID" value="MCY9609191.1"/>
    <property type="molecule type" value="Genomic_DNA"/>
</dbReference>
<dbReference type="CDD" id="cd07482">
    <property type="entry name" value="Peptidases_S8_Lantibiotic_specific_protease"/>
    <property type="match status" value="1"/>
</dbReference>
<evidence type="ECO:0000313" key="11">
    <source>
        <dbReference type="EMBL" id="MCY9609191.1"/>
    </source>
</evidence>
<dbReference type="PROSITE" id="PS00138">
    <property type="entry name" value="SUBTILASE_SER"/>
    <property type="match status" value="1"/>
</dbReference>
<dbReference type="InterPro" id="IPR023828">
    <property type="entry name" value="Peptidase_S8_Ser-AS"/>
</dbReference>
<organism evidence="12 13">
    <name type="scientific">Paenibacillus thiaminolyticus</name>
    <name type="common">Bacillus thiaminolyticus</name>
    <dbReference type="NCBI Taxonomy" id="49283"/>
    <lineage>
        <taxon>Bacteria</taxon>
        <taxon>Bacillati</taxon>
        <taxon>Bacillota</taxon>
        <taxon>Bacilli</taxon>
        <taxon>Bacillales</taxon>
        <taxon>Paenibacillaceae</taxon>
        <taxon>Paenibacillus</taxon>
    </lineage>
</organism>
<evidence type="ECO:0000256" key="3">
    <source>
        <dbReference type="ARBA" id="ARBA00022801"/>
    </source>
</evidence>
<dbReference type="GO" id="GO:0006508">
    <property type="term" value="P:proteolysis"/>
    <property type="evidence" value="ECO:0007669"/>
    <property type="project" value="UniProtKB-KW"/>
</dbReference>
<dbReference type="PROSITE" id="PS00136">
    <property type="entry name" value="SUBTILASE_ASP"/>
    <property type="match status" value="1"/>
</dbReference>
<evidence type="ECO:0000313" key="12">
    <source>
        <dbReference type="EMBL" id="QDM44520.1"/>
    </source>
</evidence>
<dbReference type="PRINTS" id="PR00723">
    <property type="entry name" value="SUBTILISIN"/>
</dbReference>
<keyword evidence="4 5" id="KW-0720">Serine protease</keyword>
<evidence type="ECO:0000256" key="4">
    <source>
        <dbReference type="ARBA" id="ARBA00022825"/>
    </source>
</evidence>
<evidence type="ECO:0000256" key="1">
    <source>
        <dbReference type="ARBA" id="ARBA00011073"/>
    </source>
</evidence>
<feature type="active site" description="Charge relay system" evidence="6 7">
    <location>
        <position position="408"/>
    </location>
</feature>
<evidence type="ECO:0000259" key="10">
    <source>
        <dbReference type="Pfam" id="PF00082"/>
    </source>
</evidence>
<dbReference type="SUPFAM" id="SSF52743">
    <property type="entry name" value="Subtilisin-like"/>
    <property type="match status" value="1"/>
</dbReference>
<proteinExistence type="inferred from homology"/>
<dbReference type="InterPro" id="IPR015500">
    <property type="entry name" value="Peptidase_S8_subtilisin-rel"/>
</dbReference>
<feature type="domain" description="Peptidase S8/S53" evidence="10">
    <location>
        <begin position="143"/>
        <end position="442"/>
    </location>
</feature>
<gene>
    <name evidence="12" type="ORF">FLT43_14430</name>
    <name evidence="11" type="ORF">M5W83_18765</name>
</gene>
<dbReference type="PROSITE" id="PS51892">
    <property type="entry name" value="SUBTILASE"/>
    <property type="match status" value="1"/>
</dbReference>
<keyword evidence="3 5" id="KW-0378">Hydrolase</keyword>
<dbReference type="PIRSF" id="PIRSF037875">
    <property type="entry name" value="Peptidase_S8_lp"/>
    <property type="match status" value="1"/>
</dbReference>
<keyword evidence="2 5" id="KW-0645">Protease</keyword>
<keyword evidence="14" id="KW-1185">Reference proteome</keyword>